<accession>A0A2U2C867</accession>
<gene>
    <name evidence="2" type="ORF">C4N9_14285</name>
</gene>
<comment type="caution">
    <text evidence="2">The sequence shown here is derived from an EMBL/GenBank/DDBJ whole genome shotgun (WGS) entry which is preliminary data.</text>
</comment>
<dbReference type="Gene3D" id="1.10.10.2520">
    <property type="entry name" value="Cell wall hydrolase SleB, domain 1"/>
    <property type="match status" value="1"/>
</dbReference>
<dbReference type="EMBL" id="QEYD01000008">
    <property type="protein sequence ID" value="PWE28086.1"/>
    <property type="molecule type" value="Genomic_DNA"/>
</dbReference>
<sequence>MRGVSTSLVSRATTPLDDPTAILRYDASYLMTMPQSGDTETSCLAEAIYHEARGEDVYGQFAVAEVILNRVDLPAYPDSVCGVVHQNATRLNACQFSYACNGRSRAMTEPGARRMANAIAQVMMSGAPRELTDGATHFHTTGVRPRWASSFQRTAQYGSHLFYREPLRLTFN</sequence>
<dbReference type="AlphaFoldDB" id="A0A2U2C867"/>
<evidence type="ECO:0000313" key="2">
    <source>
        <dbReference type="EMBL" id="PWE28086.1"/>
    </source>
</evidence>
<evidence type="ECO:0000313" key="3">
    <source>
        <dbReference type="Proteomes" id="UP000244940"/>
    </source>
</evidence>
<dbReference type="Pfam" id="PF07486">
    <property type="entry name" value="Hydrolase_2"/>
    <property type="match status" value="1"/>
</dbReference>
<proteinExistence type="predicted"/>
<reference evidence="2 3" key="1">
    <citation type="submission" date="2018-05" db="EMBL/GenBank/DDBJ databases">
        <title>Pararhodobacter marina sp. nov., isolated from deep-sea water of the Indian Ocean.</title>
        <authorList>
            <person name="Lai Q.Sr."/>
            <person name="Liu X."/>
            <person name="Shao Z."/>
        </authorList>
    </citation>
    <scope>NUCLEOTIDE SEQUENCE [LARGE SCALE GENOMIC DNA]</scope>
    <source>
        <strain evidence="2 3">CIC4N-9</strain>
    </source>
</reference>
<keyword evidence="3" id="KW-1185">Reference proteome</keyword>
<name>A0A2U2C867_9RHOB</name>
<feature type="domain" description="Cell wall hydrolase SleB" evidence="1">
    <location>
        <begin position="54"/>
        <end position="163"/>
    </location>
</feature>
<keyword evidence="2" id="KW-0378">Hydrolase</keyword>
<dbReference type="Proteomes" id="UP000244940">
    <property type="component" value="Unassembled WGS sequence"/>
</dbReference>
<dbReference type="OrthoDB" id="9785345at2"/>
<dbReference type="InterPro" id="IPR011105">
    <property type="entry name" value="Cell_wall_hydrolase_SleB"/>
</dbReference>
<protein>
    <submittedName>
        <fullName evidence="2">Cell wall hydrolase</fullName>
    </submittedName>
</protein>
<dbReference type="InterPro" id="IPR042047">
    <property type="entry name" value="SleB_dom1"/>
</dbReference>
<organism evidence="2 3">
    <name type="scientific">Pararhodobacter marinus</name>
    <dbReference type="NCBI Taxonomy" id="2184063"/>
    <lineage>
        <taxon>Bacteria</taxon>
        <taxon>Pseudomonadati</taxon>
        <taxon>Pseudomonadota</taxon>
        <taxon>Alphaproteobacteria</taxon>
        <taxon>Rhodobacterales</taxon>
        <taxon>Paracoccaceae</taxon>
        <taxon>Pararhodobacter</taxon>
    </lineage>
</organism>
<evidence type="ECO:0000259" key="1">
    <source>
        <dbReference type="Pfam" id="PF07486"/>
    </source>
</evidence>
<dbReference type="GO" id="GO:0016787">
    <property type="term" value="F:hydrolase activity"/>
    <property type="evidence" value="ECO:0007669"/>
    <property type="project" value="UniProtKB-KW"/>
</dbReference>